<dbReference type="InterPro" id="IPR008775">
    <property type="entry name" value="Phytyl_CoA_dOase-like"/>
</dbReference>
<name>A0A024UMW3_9STRA</name>
<dbReference type="SUPFAM" id="SSF51197">
    <property type="entry name" value="Clavaminate synthase-like"/>
    <property type="match status" value="1"/>
</dbReference>
<dbReference type="Pfam" id="PF05721">
    <property type="entry name" value="PhyH"/>
    <property type="match status" value="1"/>
</dbReference>
<dbReference type="Gene3D" id="2.60.120.620">
    <property type="entry name" value="q2cbj1_9rhob like domain"/>
    <property type="match status" value="1"/>
</dbReference>
<gene>
    <name evidence="2" type="ORF">H310_02009</name>
</gene>
<accession>A0A024UMW3</accession>
<protein>
    <recommendedName>
        <fullName evidence="3">Phytanoyl-CoA dioxygenase</fullName>
    </recommendedName>
</protein>
<evidence type="ECO:0008006" key="3">
    <source>
        <dbReference type="Google" id="ProtNLM"/>
    </source>
</evidence>
<dbReference type="RefSeq" id="XP_008863598.1">
    <property type="nucleotide sequence ID" value="XM_008865376.1"/>
</dbReference>
<dbReference type="PANTHER" id="PTHR20883">
    <property type="entry name" value="PHYTANOYL-COA DIOXYGENASE DOMAIN CONTAINING 1"/>
    <property type="match status" value="1"/>
</dbReference>
<dbReference type="GO" id="GO:0046872">
    <property type="term" value="F:metal ion binding"/>
    <property type="evidence" value="ECO:0007669"/>
    <property type="project" value="UniProtKB-ARBA"/>
</dbReference>
<evidence type="ECO:0000313" key="2">
    <source>
        <dbReference type="EMBL" id="ETW07505.1"/>
    </source>
</evidence>
<dbReference type="AlphaFoldDB" id="A0A024UMW3"/>
<dbReference type="OrthoDB" id="445007at2759"/>
<dbReference type="GeneID" id="20079059"/>
<dbReference type="VEuPathDB" id="FungiDB:H310_02009"/>
<evidence type="ECO:0000256" key="1">
    <source>
        <dbReference type="ARBA" id="ARBA00001962"/>
    </source>
</evidence>
<reference evidence="2" key="1">
    <citation type="submission" date="2013-12" db="EMBL/GenBank/DDBJ databases">
        <title>The Genome Sequence of Aphanomyces invadans NJM9701.</title>
        <authorList>
            <consortium name="The Broad Institute Genomics Platform"/>
            <person name="Russ C."/>
            <person name="Tyler B."/>
            <person name="van West P."/>
            <person name="Dieguez-Uribeondo J."/>
            <person name="Young S.K."/>
            <person name="Zeng Q."/>
            <person name="Gargeya S."/>
            <person name="Fitzgerald M."/>
            <person name="Abouelleil A."/>
            <person name="Alvarado L."/>
            <person name="Chapman S.B."/>
            <person name="Gainer-Dewar J."/>
            <person name="Goldberg J."/>
            <person name="Griggs A."/>
            <person name="Gujja S."/>
            <person name="Hansen M."/>
            <person name="Howarth C."/>
            <person name="Imamovic A."/>
            <person name="Ireland A."/>
            <person name="Larimer J."/>
            <person name="McCowan C."/>
            <person name="Murphy C."/>
            <person name="Pearson M."/>
            <person name="Poon T.W."/>
            <person name="Priest M."/>
            <person name="Roberts A."/>
            <person name="Saif S."/>
            <person name="Shea T."/>
            <person name="Sykes S."/>
            <person name="Wortman J."/>
            <person name="Nusbaum C."/>
            <person name="Birren B."/>
        </authorList>
    </citation>
    <scope>NUCLEOTIDE SEQUENCE [LARGE SCALE GENOMIC DNA]</scope>
    <source>
        <strain evidence="2">NJM9701</strain>
    </source>
</reference>
<comment type="cofactor">
    <cofactor evidence="1">
        <name>Fe cation</name>
        <dbReference type="ChEBI" id="CHEBI:24875"/>
    </cofactor>
</comment>
<proteinExistence type="predicted"/>
<sequence>MTLLCDGFPAAAEATAPSYSSNGYVLWRPFLSSNGLAFLRHQVDRVLARTHASVSTEWIMNVHLLGESWLLDLAMEKHLLDAVQRFCGPDITLLQTHLFCKPQGCAPTPWHQDGSSDVDIALATVWITLDDLVAPFSGALVVLPGQHQLTLLPSEASDHIQFDRVLSSAFVDQHKSFRYGLHAGEAAVHHQWLPHASEGNTTLPYRRVIVLRYIATSVLETEAVALWRVCPGGSLVRVAQQDGDSNERELYPDFRTVNKYFEGRHVCMRGRFVDAVCESKAR</sequence>
<dbReference type="PANTHER" id="PTHR20883:SF48">
    <property type="entry name" value="ECTOINE DIOXYGENASE"/>
    <property type="match status" value="1"/>
</dbReference>
<dbReference type="EMBL" id="KI913954">
    <property type="protein sequence ID" value="ETW07505.1"/>
    <property type="molecule type" value="Genomic_DNA"/>
</dbReference>
<dbReference type="GO" id="GO:0016491">
    <property type="term" value="F:oxidoreductase activity"/>
    <property type="evidence" value="ECO:0007669"/>
    <property type="project" value="UniProtKB-ARBA"/>
</dbReference>
<organism evidence="2">
    <name type="scientific">Aphanomyces invadans</name>
    <dbReference type="NCBI Taxonomy" id="157072"/>
    <lineage>
        <taxon>Eukaryota</taxon>
        <taxon>Sar</taxon>
        <taxon>Stramenopiles</taxon>
        <taxon>Oomycota</taxon>
        <taxon>Saprolegniomycetes</taxon>
        <taxon>Saprolegniales</taxon>
        <taxon>Verrucalvaceae</taxon>
        <taxon>Aphanomyces</taxon>
    </lineage>
</organism>